<feature type="non-terminal residue" evidence="2">
    <location>
        <position position="1"/>
    </location>
</feature>
<reference evidence="2 3" key="1">
    <citation type="submission" date="2014-06" db="EMBL/GenBank/DDBJ databases">
        <title>Evolutionary Origins and Diversification of the Mycorrhizal Mutualists.</title>
        <authorList>
            <consortium name="DOE Joint Genome Institute"/>
            <consortium name="Mycorrhizal Genomics Consortium"/>
            <person name="Kohler A."/>
            <person name="Kuo A."/>
            <person name="Nagy L.G."/>
            <person name="Floudas D."/>
            <person name="Copeland A."/>
            <person name="Barry K.W."/>
            <person name="Cichocki N."/>
            <person name="Veneault-Fourrey C."/>
            <person name="LaButti K."/>
            <person name="Lindquist E.A."/>
            <person name="Lipzen A."/>
            <person name="Lundell T."/>
            <person name="Morin E."/>
            <person name="Murat C."/>
            <person name="Riley R."/>
            <person name="Ohm R."/>
            <person name="Sun H."/>
            <person name="Tunlid A."/>
            <person name="Henrissat B."/>
            <person name="Grigoriev I.V."/>
            <person name="Hibbett D.S."/>
            <person name="Martin F."/>
        </authorList>
    </citation>
    <scope>NUCLEOTIDE SEQUENCE [LARGE SCALE GENOMIC DNA]</scope>
    <source>
        <strain evidence="2 3">SS14</strain>
    </source>
</reference>
<keyword evidence="3" id="KW-1185">Reference proteome</keyword>
<dbReference type="CDD" id="cd09917">
    <property type="entry name" value="F-box_SF"/>
    <property type="match status" value="1"/>
</dbReference>
<dbReference type="AlphaFoldDB" id="A0A0C9T5G6"/>
<dbReference type="HOGENOM" id="CLU_189352_0_0_1"/>
<dbReference type="SUPFAM" id="SSF81383">
    <property type="entry name" value="F-box domain"/>
    <property type="match status" value="1"/>
</dbReference>
<name>A0A0C9T5G6_SPHS4</name>
<feature type="non-terminal residue" evidence="2">
    <location>
        <position position="94"/>
    </location>
</feature>
<evidence type="ECO:0000313" key="2">
    <source>
        <dbReference type="EMBL" id="KIJ24128.1"/>
    </source>
</evidence>
<dbReference type="InterPro" id="IPR036047">
    <property type="entry name" value="F-box-like_dom_sf"/>
</dbReference>
<proteinExistence type="predicted"/>
<evidence type="ECO:0000259" key="1">
    <source>
        <dbReference type="PROSITE" id="PS50181"/>
    </source>
</evidence>
<organism evidence="2 3">
    <name type="scientific">Sphaerobolus stellatus (strain SS14)</name>
    <dbReference type="NCBI Taxonomy" id="990650"/>
    <lineage>
        <taxon>Eukaryota</taxon>
        <taxon>Fungi</taxon>
        <taxon>Dikarya</taxon>
        <taxon>Basidiomycota</taxon>
        <taxon>Agaricomycotina</taxon>
        <taxon>Agaricomycetes</taxon>
        <taxon>Phallomycetidae</taxon>
        <taxon>Geastrales</taxon>
        <taxon>Sphaerobolaceae</taxon>
        <taxon>Sphaerobolus</taxon>
    </lineage>
</organism>
<sequence length="94" mass="10734">LLFLPPELVEPIAADIDSPADLLNLALTCRALHDIIVPFHLHFRKLSFNMSKTPLAFWYGIIVKPRLARCFRTVHVAHNKPDEQGDFYPSILVQ</sequence>
<gene>
    <name evidence="2" type="ORF">M422DRAFT_105524</name>
</gene>
<dbReference type="PROSITE" id="PS50181">
    <property type="entry name" value="FBOX"/>
    <property type="match status" value="1"/>
</dbReference>
<feature type="domain" description="F-box" evidence="1">
    <location>
        <begin position="1"/>
        <end position="46"/>
    </location>
</feature>
<dbReference type="Pfam" id="PF12937">
    <property type="entry name" value="F-box-like"/>
    <property type="match status" value="1"/>
</dbReference>
<dbReference type="EMBL" id="KN837529">
    <property type="protein sequence ID" value="KIJ24128.1"/>
    <property type="molecule type" value="Genomic_DNA"/>
</dbReference>
<accession>A0A0C9T5G6</accession>
<protein>
    <recommendedName>
        <fullName evidence="1">F-box domain-containing protein</fullName>
    </recommendedName>
</protein>
<dbReference type="InterPro" id="IPR001810">
    <property type="entry name" value="F-box_dom"/>
</dbReference>
<evidence type="ECO:0000313" key="3">
    <source>
        <dbReference type="Proteomes" id="UP000054279"/>
    </source>
</evidence>
<dbReference type="Proteomes" id="UP000054279">
    <property type="component" value="Unassembled WGS sequence"/>
</dbReference>